<dbReference type="PANTHER" id="PTHR32060">
    <property type="entry name" value="TAIL-SPECIFIC PROTEASE"/>
    <property type="match status" value="1"/>
</dbReference>
<dbReference type="InterPro" id="IPR029045">
    <property type="entry name" value="ClpP/crotonase-like_dom_sf"/>
</dbReference>
<dbReference type="GO" id="GO:0006508">
    <property type="term" value="P:proteolysis"/>
    <property type="evidence" value="ECO:0007669"/>
    <property type="project" value="InterPro"/>
</dbReference>
<dbReference type="Proteomes" id="UP000520767">
    <property type="component" value="Unassembled WGS sequence"/>
</dbReference>
<dbReference type="GO" id="GO:0030288">
    <property type="term" value="C:outer membrane-bounded periplasmic space"/>
    <property type="evidence" value="ECO:0007669"/>
    <property type="project" value="TreeGrafter"/>
</dbReference>
<sequence>MRRMVGALAVVVLLLGVGGDATARGVPMSHAAYDYLESALTLLQDKALDRYTVDWRKIRGDAFEMARDASEPADTYSAIRGAIATIGNRHTRLIPPGEAVPPPAARIPVPEGELLYGRFAQITIPGIQADQAGEERYVSAGQAAVRTLDAAAPCGWLVDLRADEGGNMWPMLTVLAPLLGDGRLGSFVGPDGRSVHWEIRGDDVVLGGQVVGTNPVRLTRPAPPVAVLTSQYTGSAGEGTLVSFLGLDRVRTFGLRTAGLSTANEPYELSDGAILVLTVATMADRTGRRYGTPIEPDVPASPRTGADVAAATTWLADQPGCT</sequence>
<accession>A0A7W7Q3D8</accession>
<dbReference type="EMBL" id="JACHJQ010000002">
    <property type="protein sequence ID" value="MBB4906093.1"/>
    <property type="molecule type" value="Genomic_DNA"/>
</dbReference>
<feature type="domain" description="Tail specific protease" evidence="1">
    <location>
        <begin position="110"/>
        <end position="301"/>
    </location>
</feature>
<protein>
    <recommendedName>
        <fullName evidence="1">Tail specific protease domain-containing protein</fullName>
    </recommendedName>
</protein>
<dbReference type="GO" id="GO:0004175">
    <property type="term" value="F:endopeptidase activity"/>
    <property type="evidence" value="ECO:0007669"/>
    <property type="project" value="TreeGrafter"/>
</dbReference>
<keyword evidence="3" id="KW-1185">Reference proteome</keyword>
<reference evidence="2 3" key="1">
    <citation type="submission" date="2020-08" db="EMBL/GenBank/DDBJ databases">
        <title>Genomic Encyclopedia of Type Strains, Phase III (KMG-III): the genomes of soil and plant-associated and newly described type strains.</title>
        <authorList>
            <person name="Whitman W."/>
        </authorList>
    </citation>
    <scope>NUCLEOTIDE SEQUENCE [LARGE SCALE GENOMIC DNA]</scope>
    <source>
        <strain evidence="2 3">CECT 8960</strain>
    </source>
</reference>
<dbReference type="Gene3D" id="3.30.750.44">
    <property type="match status" value="1"/>
</dbReference>
<dbReference type="GO" id="GO:0007165">
    <property type="term" value="P:signal transduction"/>
    <property type="evidence" value="ECO:0007669"/>
    <property type="project" value="TreeGrafter"/>
</dbReference>
<dbReference type="Pfam" id="PF03572">
    <property type="entry name" value="Peptidase_S41"/>
    <property type="match status" value="1"/>
</dbReference>
<evidence type="ECO:0000313" key="2">
    <source>
        <dbReference type="EMBL" id="MBB4906093.1"/>
    </source>
</evidence>
<gene>
    <name evidence="2" type="ORF">FHR82_002310</name>
</gene>
<dbReference type="Gene3D" id="3.90.226.10">
    <property type="entry name" value="2-enoyl-CoA Hydratase, Chain A, domain 1"/>
    <property type="match status" value="1"/>
</dbReference>
<dbReference type="GO" id="GO:0008236">
    <property type="term" value="F:serine-type peptidase activity"/>
    <property type="evidence" value="ECO:0007669"/>
    <property type="project" value="InterPro"/>
</dbReference>
<dbReference type="InterPro" id="IPR005151">
    <property type="entry name" value="Tail-specific_protease"/>
</dbReference>
<evidence type="ECO:0000313" key="3">
    <source>
        <dbReference type="Proteomes" id="UP000520767"/>
    </source>
</evidence>
<dbReference type="RefSeq" id="WP_184810218.1">
    <property type="nucleotide sequence ID" value="NZ_JACHJQ010000002.1"/>
</dbReference>
<name>A0A7W7Q3D8_9PSEU</name>
<proteinExistence type="predicted"/>
<dbReference type="AlphaFoldDB" id="A0A7W7Q3D8"/>
<organism evidence="2 3">
    <name type="scientific">Actinophytocola algeriensis</name>
    <dbReference type="NCBI Taxonomy" id="1768010"/>
    <lineage>
        <taxon>Bacteria</taxon>
        <taxon>Bacillati</taxon>
        <taxon>Actinomycetota</taxon>
        <taxon>Actinomycetes</taxon>
        <taxon>Pseudonocardiales</taxon>
        <taxon>Pseudonocardiaceae</taxon>
    </lineage>
</organism>
<dbReference type="PANTHER" id="PTHR32060:SF30">
    <property type="entry name" value="CARBOXY-TERMINAL PROCESSING PROTEASE CTPA"/>
    <property type="match status" value="1"/>
</dbReference>
<dbReference type="SUPFAM" id="SSF52096">
    <property type="entry name" value="ClpP/crotonase"/>
    <property type="match status" value="1"/>
</dbReference>
<evidence type="ECO:0000259" key="1">
    <source>
        <dbReference type="SMART" id="SM00245"/>
    </source>
</evidence>
<dbReference type="SMART" id="SM00245">
    <property type="entry name" value="TSPc"/>
    <property type="match status" value="1"/>
</dbReference>
<comment type="caution">
    <text evidence="2">The sequence shown here is derived from an EMBL/GenBank/DDBJ whole genome shotgun (WGS) entry which is preliminary data.</text>
</comment>